<dbReference type="OrthoDB" id="10687373at2759"/>
<dbReference type="VEuPathDB" id="TrichDB:TVAGG3_0833950"/>
<sequence>MKFFINGDEKINDAGYEIKIINDTKWLKIYHHNSTTLFSDNKVIATTQVYFINETNRFSVIGYINDSFKINGLYNFLFHFPDDYPDDYFYFNQSTHPLTSASVKDFSYKFYNKKCFPDLKSYLMLNGLAISTASDAILDGNINYDHWWYAIGSNCYHSGRRIPGPNCANIADPTTTTNDLWIKIIDKSVLKFLPSFLEHICLSNALNCQNWSYFPFNLFEIFIVLISE</sequence>
<dbReference type="EMBL" id="DS113802">
    <property type="protein sequence ID" value="EAX95500.1"/>
    <property type="molecule type" value="Genomic_DNA"/>
</dbReference>
<evidence type="ECO:0000313" key="1">
    <source>
        <dbReference type="EMBL" id="EAX95500.1"/>
    </source>
</evidence>
<keyword evidence="2" id="KW-1185">Reference proteome</keyword>
<evidence type="ECO:0000313" key="2">
    <source>
        <dbReference type="Proteomes" id="UP000001542"/>
    </source>
</evidence>
<reference evidence="1" key="1">
    <citation type="submission" date="2006-10" db="EMBL/GenBank/DDBJ databases">
        <authorList>
            <person name="Amadeo P."/>
            <person name="Zhao Q."/>
            <person name="Wortman J."/>
            <person name="Fraser-Liggett C."/>
            <person name="Carlton J."/>
        </authorList>
    </citation>
    <scope>NUCLEOTIDE SEQUENCE</scope>
    <source>
        <strain evidence="1">G3</strain>
    </source>
</reference>
<name>A2FHV8_TRIV3</name>
<dbReference type="RefSeq" id="XP_001308430.1">
    <property type="nucleotide sequence ID" value="XM_001308429.1"/>
</dbReference>
<protein>
    <submittedName>
        <fullName evidence="1">Uncharacterized protein</fullName>
    </submittedName>
</protein>
<organism evidence="1 2">
    <name type="scientific">Trichomonas vaginalis (strain ATCC PRA-98 / G3)</name>
    <dbReference type="NCBI Taxonomy" id="412133"/>
    <lineage>
        <taxon>Eukaryota</taxon>
        <taxon>Metamonada</taxon>
        <taxon>Parabasalia</taxon>
        <taxon>Trichomonadida</taxon>
        <taxon>Trichomonadidae</taxon>
        <taxon>Trichomonas</taxon>
    </lineage>
</organism>
<proteinExistence type="predicted"/>
<gene>
    <name evidence="1" type="ORF">TVAG_054790</name>
</gene>
<dbReference type="Proteomes" id="UP000001542">
    <property type="component" value="Unassembled WGS sequence"/>
</dbReference>
<dbReference type="InParanoid" id="A2FHV8"/>
<accession>A2FHV8</accession>
<reference evidence="1" key="2">
    <citation type="journal article" date="2007" name="Science">
        <title>Draft genome sequence of the sexually transmitted pathogen Trichomonas vaginalis.</title>
        <authorList>
            <person name="Carlton J.M."/>
            <person name="Hirt R.P."/>
            <person name="Silva J.C."/>
            <person name="Delcher A.L."/>
            <person name="Schatz M."/>
            <person name="Zhao Q."/>
            <person name="Wortman J.R."/>
            <person name="Bidwell S.L."/>
            <person name="Alsmark U.C.M."/>
            <person name="Besteiro S."/>
            <person name="Sicheritz-Ponten T."/>
            <person name="Noel C.J."/>
            <person name="Dacks J.B."/>
            <person name="Foster P.G."/>
            <person name="Simillion C."/>
            <person name="Van de Peer Y."/>
            <person name="Miranda-Saavedra D."/>
            <person name="Barton G.J."/>
            <person name="Westrop G.D."/>
            <person name="Mueller S."/>
            <person name="Dessi D."/>
            <person name="Fiori P.L."/>
            <person name="Ren Q."/>
            <person name="Paulsen I."/>
            <person name="Zhang H."/>
            <person name="Bastida-Corcuera F.D."/>
            <person name="Simoes-Barbosa A."/>
            <person name="Brown M.T."/>
            <person name="Hayes R.D."/>
            <person name="Mukherjee M."/>
            <person name="Okumura C.Y."/>
            <person name="Schneider R."/>
            <person name="Smith A.J."/>
            <person name="Vanacova S."/>
            <person name="Villalvazo M."/>
            <person name="Haas B.J."/>
            <person name="Pertea M."/>
            <person name="Feldblyum T.V."/>
            <person name="Utterback T.R."/>
            <person name="Shu C.L."/>
            <person name="Osoegawa K."/>
            <person name="de Jong P.J."/>
            <person name="Hrdy I."/>
            <person name="Horvathova L."/>
            <person name="Zubacova Z."/>
            <person name="Dolezal P."/>
            <person name="Malik S.B."/>
            <person name="Logsdon J.M. Jr."/>
            <person name="Henze K."/>
            <person name="Gupta A."/>
            <person name="Wang C.C."/>
            <person name="Dunne R.L."/>
            <person name="Upcroft J.A."/>
            <person name="Upcroft P."/>
            <person name="White O."/>
            <person name="Salzberg S.L."/>
            <person name="Tang P."/>
            <person name="Chiu C.-H."/>
            <person name="Lee Y.-S."/>
            <person name="Embley T.M."/>
            <person name="Coombs G.H."/>
            <person name="Mottram J.C."/>
            <person name="Tachezy J."/>
            <person name="Fraser-Liggett C.M."/>
            <person name="Johnson P.J."/>
        </authorList>
    </citation>
    <scope>NUCLEOTIDE SEQUENCE [LARGE SCALE GENOMIC DNA]</scope>
    <source>
        <strain evidence="1">G3</strain>
    </source>
</reference>
<dbReference type="KEGG" id="tva:4753257"/>
<dbReference type="VEuPathDB" id="TrichDB:TVAG_054790"/>
<dbReference type="AlphaFoldDB" id="A2FHV8"/>